<evidence type="ECO:0000256" key="1">
    <source>
        <dbReference type="ARBA" id="ARBA00004141"/>
    </source>
</evidence>
<dbReference type="Proteomes" id="UP000649739">
    <property type="component" value="Unassembled WGS sequence"/>
</dbReference>
<evidence type="ECO:0000256" key="4">
    <source>
        <dbReference type="ARBA" id="ARBA00022989"/>
    </source>
</evidence>
<feature type="transmembrane region" description="Helical" evidence="6">
    <location>
        <begin position="316"/>
        <end position="341"/>
    </location>
</feature>
<organism evidence="7 8">
    <name type="scientific">Pilimelia anulata</name>
    <dbReference type="NCBI Taxonomy" id="53371"/>
    <lineage>
        <taxon>Bacteria</taxon>
        <taxon>Bacillati</taxon>
        <taxon>Actinomycetota</taxon>
        <taxon>Actinomycetes</taxon>
        <taxon>Micromonosporales</taxon>
        <taxon>Micromonosporaceae</taxon>
        <taxon>Pilimelia</taxon>
    </lineage>
</organism>
<dbReference type="PANTHER" id="PTHR11101">
    <property type="entry name" value="PHOSPHATE TRANSPORTER"/>
    <property type="match status" value="1"/>
</dbReference>
<evidence type="ECO:0000256" key="5">
    <source>
        <dbReference type="ARBA" id="ARBA00023136"/>
    </source>
</evidence>
<proteinExistence type="inferred from homology"/>
<dbReference type="GO" id="GO:0035435">
    <property type="term" value="P:phosphate ion transmembrane transport"/>
    <property type="evidence" value="ECO:0007669"/>
    <property type="project" value="TreeGrafter"/>
</dbReference>
<keyword evidence="5 6" id="KW-0472">Membrane</keyword>
<evidence type="ECO:0000313" key="7">
    <source>
        <dbReference type="EMBL" id="GGK04666.1"/>
    </source>
</evidence>
<keyword evidence="6" id="KW-0592">Phosphate transport</keyword>
<feature type="transmembrane region" description="Helical" evidence="6">
    <location>
        <begin position="6"/>
        <end position="24"/>
    </location>
</feature>
<keyword evidence="8" id="KW-1185">Reference proteome</keyword>
<keyword evidence="3 6" id="KW-0812">Transmembrane</keyword>
<reference evidence="7" key="2">
    <citation type="submission" date="2020-09" db="EMBL/GenBank/DDBJ databases">
        <authorList>
            <person name="Sun Q."/>
            <person name="Ohkuma M."/>
        </authorList>
    </citation>
    <scope>NUCLEOTIDE SEQUENCE</scope>
    <source>
        <strain evidence="7">JCM 3090</strain>
    </source>
</reference>
<keyword evidence="4 6" id="KW-1133">Transmembrane helix</keyword>
<feature type="transmembrane region" description="Helical" evidence="6">
    <location>
        <begin position="197"/>
        <end position="220"/>
    </location>
</feature>
<evidence type="ECO:0000256" key="3">
    <source>
        <dbReference type="ARBA" id="ARBA00022692"/>
    </source>
</evidence>
<dbReference type="EMBL" id="BMQB01000009">
    <property type="protein sequence ID" value="GGK04666.1"/>
    <property type="molecule type" value="Genomic_DNA"/>
</dbReference>
<dbReference type="GO" id="GO:0005315">
    <property type="term" value="F:phosphate transmembrane transporter activity"/>
    <property type="evidence" value="ECO:0007669"/>
    <property type="project" value="InterPro"/>
</dbReference>
<feature type="transmembrane region" description="Helical" evidence="6">
    <location>
        <begin position="153"/>
        <end position="176"/>
    </location>
</feature>
<feature type="transmembrane region" description="Helical" evidence="6">
    <location>
        <begin position="91"/>
        <end position="110"/>
    </location>
</feature>
<comment type="caution">
    <text evidence="7">The sequence shown here is derived from an EMBL/GenBank/DDBJ whole genome shotgun (WGS) entry which is preliminary data.</text>
</comment>
<dbReference type="Pfam" id="PF01384">
    <property type="entry name" value="PHO4"/>
    <property type="match status" value="2"/>
</dbReference>
<gene>
    <name evidence="7" type="ORF">GCM10010123_38280</name>
</gene>
<dbReference type="GO" id="GO:0016020">
    <property type="term" value="C:membrane"/>
    <property type="evidence" value="ECO:0007669"/>
    <property type="project" value="UniProtKB-SubCell"/>
</dbReference>
<dbReference type="PANTHER" id="PTHR11101:SF54">
    <property type="entry name" value="LOW-AFFINITY INORGANIC PHOSPHATE TRANSPORTER-RELATED"/>
    <property type="match status" value="1"/>
</dbReference>
<feature type="transmembrane region" description="Helical" evidence="6">
    <location>
        <begin position="347"/>
        <end position="368"/>
    </location>
</feature>
<accession>A0A8J3FBG6</accession>
<dbReference type="AlphaFoldDB" id="A0A8J3FBG6"/>
<comment type="subcellular location">
    <subcellularLocation>
        <location evidence="1 6">Membrane</location>
        <topology evidence="1 6">Multi-pass membrane protein</topology>
    </subcellularLocation>
</comment>
<feature type="transmembrane region" description="Helical" evidence="6">
    <location>
        <begin position="122"/>
        <end position="141"/>
    </location>
</feature>
<evidence type="ECO:0000256" key="2">
    <source>
        <dbReference type="ARBA" id="ARBA00022448"/>
    </source>
</evidence>
<dbReference type="InterPro" id="IPR001204">
    <property type="entry name" value="Phos_transporter"/>
</dbReference>
<feature type="transmembrane region" description="Helical" evidence="6">
    <location>
        <begin position="45"/>
        <end position="71"/>
    </location>
</feature>
<protein>
    <recommendedName>
        <fullName evidence="6">Phosphate transporter</fullName>
    </recommendedName>
</protein>
<reference evidence="7" key="1">
    <citation type="journal article" date="2014" name="Int. J. Syst. Evol. Microbiol.">
        <title>Complete genome sequence of Corynebacterium casei LMG S-19264T (=DSM 44701T), isolated from a smear-ripened cheese.</title>
        <authorList>
            <consortium name="US DOE Joint Genome Institute (JGI-PGF)"/>
            <person name="Walter F."/>
            <person name="Albersmeier A."/>
            <person name="Kalinowski J."/>
            <person name="Ruckert C."/>
        </authorList>
    </citation>
    <scope>NUCLEOTIDE SEQUENCE</scope>
    <source>
        <strain evidence="7">JCM 3090</strain>
    </source>
</reference>
<sequence length="396" mass="39075">MAAETAILVLVVLAALGFCLTNGFHDTGNAMATSIATGALRPRAAVLLSGLLNLVGALLSAEVALTAVDAVVPIRGPDGAPRPELVADGGAGLLMVVLSGLVGGMVWNLLTWLRGLPSSSSHALLGGLAGAALAGPGTAGMDGAWPAGAVGGVVLPAVVAPVVAGVLAALGTRLVLRGTARFTGNGVRWGQIGCASLASLAHGMNAAPRTAGVITLALVATGGRHDPGPTPFWVTAACALTLALGTHLGGWRIIRTLGRGLVGISAPQGLAAGAAAPAVLLAAGPLGPALSSTHVATGSILGSGVGRPGARVRWRVALRVVAGWLATLPAAAVVGAGTWWIGHIVGGIDGALTIVVLLLLFAASAWLYSRHAPVDHTDVDDERAGVPRRPVPAGSR</sequence>
<dbReference type="RefSeq" id="WP_189171569.1">
    <property type="nucleotide sequence ID" value="NZ_BMQB01000009.1"/>
</dbReference>
<feature type="transmembrane region" description="Helical" evidence="6">
    <location>
        <begin position="232"/>
        <end position="251"/>
    </location>
</feature>
<keyword evidence="2 6" id="KW-0813">Transport</keyword>
<comment type="similarity">
    <text evidence="6">Belongs to the inorganic phosphate transporter (PiT) (TC 2.A.20) family.</text>
</comment>
<evidence type="ECO:0000313" key="8">
    <source>
        <dbReference type="Proteomes" id="UP000649739"/>
    </source>
</evidence>
<evidence type="ECO:0000256" key="6">
    <source>
        <dbReference type="RuleBase" id="RU363058"/>
    </source>
</evidence>
<name>A0A8J3FBG6_9ACTN</name>